<evidence type="ECO:0000256" key="2">
    <source>
        <dbReference type="ARBA" id="ARBA00022664"/>
    </source>
</evidence>
<sequence>MHLEVETLRKNENVVNSYFIQFTGELYSLVLVNRDSVEVYAVKDANKPSVKLVHKAPIYEAIVASASFRPTEESKDWIAILTSLNHLYLVTFTKNQFVVAEALDLVSPELRRRIKVDEDAGIVTVLDLKPFIETSPDGKVLAVYSCHGFLQVYHFKANSSVFSQVMGGRPMGENSLEKRLKTERIVDLPLIIPLGVFTIIEVKFLHSINEETYAIAFTSRDQNLKRHISYVQLTIGANQKLEFTKLHTFYPHLKSLPIAMVPLSTGGVTLFCEKECLVFPAQPNFPFTKSSVPPDCEIEGFGTSKRLAVPVRAYCSLNDSTTLLVDKKGMLLSMTLECHNSRIYHWNLVQIGLLHEADELVHIRDTLFFTSSFNYGTRLVRLRDHIDTFEIAKQFGEIVDFYSFKEGYVLSEGSIDNHRLLFTRKNREFVIETDTLVAKLTSSSEEMFLFTLNMAKTDSDTFTTSISLTDLNTRVVLDTAEFDPDTIVRDFAVIEQPTGPILVVYTQNMNSQYDGAFIKYEILDSKLHEQLRSRVQNATFSKLVSVGTKLFAFGDGLCYFELTEEGFSLIQSGIASTGFVNFVAHFSGEMFVVTDVERGARITGVNERGKVTALSNTILERWPLTCACSLSEEMLLVGDALGNVFYVDTIPDQGRYQLKVFSYVNLGDSINVLTKYKDRVMCGTSNGNLFLLSLDAESEVAPALSDRYVIGQKNSPSPQPQFHLHTLSSLPITDVPLSTLPVHRYRR</sequence>
<evidence type="ECO:0000313" key="5">
    <source>
        <dbReference type="EMBL" id="CDK25265.1"/>
    </source>
</evidence>
<proteinExistence type="predicted"/>
<evidence type="ECO:0000259" key="4">
    <source>
        <dbReference type="Pfam" id="PF10433"/>
    </source>
</evidence>
<dbReference type="AlphaFoldDB" id="W6MTV4"/>
<accession>W6MTV4</accession>
<dbReference type="Proteomes" id="UP000019384">
    <property type="component" value="Unassembled WGS sequence"/>
</dbReference>
<dbReference type="InterPro" id="IPR018846">
    <property type="entry name" value="Beta-prop_RSE1/DDB1/CPSF1_1st"/>
</dbReference>
<dbReference type="OrthoDB" id="433457at2759"/>
<evidence type="ECO:0000259" key="3">
    <source>
        <dbReference type="Pfam" id="PF03178"/>
    </source>
</evidence>
<reference evidence="5" key="2">
    <citation type="submission" date="2014-02" db="EMBL/GenBank/DDBJ databases">
        <title>Complete DNA sequence of /Kuraishia capsulata/ illustrates novel genomic features among budding yeasts (/Saccharomycotina/).</title>
        <authorList>
            <person name="Morales L."/>
            <person name="Noel B."/>
            <person name="Porcel B."/>
            <person name="Marcet-Houben M."/>
            <person name="Hullo M-F."/>
            <person name="Sacerdot C."/>
            <person name="Tekaia F."/>
            <person name="Leh-Louis V."/>
            <person name="Despons L."/>
            <person name="Khanna V."/>
            <person name="Aury J-M."/>
            <person name="Barbe V."/>
            <person name="Couloux A."/>
            <person name="Labadie K."/>
            <person name="Pelletier E."/>
            <person name="Souciet J-L."/>
            <person name="Boekhout T."/>
            <person name="Gabaldon T."/>
            <person name="Wincker P."/>
            <person name="Dujon B."/>
        </authorList>
    </citation>
    <scope>NUCLEOTIDE SEQUENCE</scope>
    <source>
        <strain evidence="5">CBS 1993</strain>
    </source>
</reference>
<gene>
    <name evidence="5" type="ORF">KUCA_T00001232001</name>
</gene>
<keyword evidence="2" id="KW-0507">mRNA processing</keyword>
<feature type="domain" description="RSE1/DDB1/CPSF1 C-terminal" evidence="3">
    <location>
        <begin position="466"/>
        <end position="693"/>
    </location>
</feature>
<dbReference type="EMBL" id="HG793125">
    <property type="protein sequence ID" value="CDK25265.1"/>
    <property type="molecule type" value="Genomic_DNA"/>
</dbReference>
<organism evidence="5 6">
    <name type="scientific">Kuraishia capsulata CBS 1993</name>
    <dbReference type="NCBI Taxonomy" id="1382522"/>
    <lineage>
        <taxon>Eukaryota</taxon>
        <taxon>Fungi</taxon>
        <taxon>Dikarya</taxon>
        <taxon>Ascomycota</taxon>
        <taxon>Saccharomycotina</taxon>
        <taxon>Pichiomycetes</taxon>
        <taxon>Pichiales</taxon>
        <taxon>Pichiaceae</taxon>
        <taxon>Kuraishia</taxon>
    </lineage>
</organism>
<name>W6MTV4_9ASCO</name>
<dbReference type="Pfam" id="PF10433">
    <property type="entry name" value="Beta-prop_RSE1_1st"/>
    <property type="match status" value="1"/>
</dbReference>
<reference evidence="5" key="1">
    <citation type="submission" date="2013-12" db="EMBL/GenBank/DDBJ databases">
        <authorList>
            <person name="Genoscope - CEA"/>
        </authorList>
    </citation>
    <scope>NUCLEOTIDE SEQUENCE</scope>
    <source>
        <strain evidence="5">CBS 1993</strain>
    </source>
</reference>
<dbReference type="RefSeq" id="XP_022457277.1">
    <property type="nucleotide sequence ID" value="XM_022605849.1"/>
</dbReference>
<keyword evidence="6" id="KW-1185">Reference proteome</keyword>
<protein>
    <submittedName>
        <fullName evidence="5">Uncharacterized protein</fullName>
    </submittedName>
</protein>
<dbReference type="GeneID" id="34518665"/>
<dbReference type="InterPro" id="IPR015943">
    <property type="entry name" value="WD40/YVTN_repeat-like_dom_sf"/>
</dbReference>
<dbReference type="GO" id="GO:0003676">
    <property type="term" value="F:nucleic acid binding"/>
    <property type="evidence" value="ECO:0007669"/>
    <property type="project" value="InterPro"/>
</dbReference>
<evidence type="ECO:0000313" key="6">
    <source>
        <dbReference type="Proteomes" id="UP000019384"/>
    </source>
</evidence>
<dbReference type="InterPro" id="IPR004871">
    <property type="entry name" value="RSE1/DDB1/CPSF1_C"/>
</dbReference>
<dbReference type="HOGENOM" id="CLU_372164_0_0_1"/>
<comment type="subcellular location">
    <subcellularLocation>
        <location evidence="1">Nucleus</location>
    </subcellularLocation>
</comment>
<evidence type="ECO:0000256" key="1">
    <source>
        <dbReference type="ARBA" id="ARBA00004123"/>
    </source>
</evidence>
<dbReference type="STRING" id="1382522.W6MTV4"/>
<feature type="domain" description="RSE1/DDB1/CPSF1 first beta-propeller" evidence="4">
    <location>
        <begin position="28"/>
        <end position="372"/>
    </location>
</feature>
<dbReference type="Pfam" id="PF03178">
    <property type="entry name" value="CPSF_A"/>
    <property type="match status" value="1"/>
</dbReference>
<dbReference type="GO" id="GO:0005634">
    <property type="term" value="C:nucleus"/>
    <property type="evidence" value="ECO:0007669"/>
    <property type="project" value="UniProtKB-SubCell"/>
</dbReference>
<dbReference type="Gene3D" id="2.130.10.10">
    <property type="entry name" value="YVTN repeat-like/Quinoprotein amine dehydrogenase"/>
    <property type="match status" value="2"/>
</dbReference>